<dbReference type="AlphaFoldDB" id="A0A841JU77"/>
<accession>A0A841JU77</accession>
<protein>
    <submittedName>
        <fullName evidence="2">Uncharacterized protein</fullName>
    </submittedName>
</protein>
<keyword evidence="3" id="KW-1185">Reference proteome</keyword>
<dbReference type="EMBL" id="JACHEK010000005">
    <property type="protein sequence ID" value="MBB6144710.1"/>
    <property type="molecule type" value="Genomic_DNA"/>
</dbReference>
<proteinExistence type="predicted"/>
<evidence type="ECO:0000313" key="3">
    <source>
        <dbReference type="Proteomes" id="UP000538666"/>
    </source>
</evidence>
<organism evidence="2 3">
    <name type="scientific">Silvibacterium bohemicum</name>
    <dbReference type="NCBI Taxonomy" id="1577686"/>
    <lineage>
        <taxon>Bacteria</taxon>
        <taxon>Pseudomonadati</taxon>
        <taxon>Acidobacteriota</taxon>
        <taxon>Terriglobia</taxon>
        <taxon>Terriglobales</taxon>
        <taxon>Acidobacteriaceae</taxon>
        <taxon>Silvibacterium</taxon>
    </lineage>
</organism>
<dbReference type="RefSeq" id="WP_050059709.1">
    <property type="nucleotide sequence ID" value="NZ_JACHEK010000005.1"/>
</dbReference>
<dbReference type="OrthoDB" id="119807at2"/>
<evidence type="ECO:0000256" key="1">
    <source>
        <dbReference type="SAM" id="MobiDB-lite"/>
    </source>
</evidence>
<name>A0A841JU77_9BACT</name>
<feature type="region of interest" description="Disordered" evidence="1">
    <location>
        <begin position="1"/>
        <end position="31"/>
    </location>
</feature>
<comment type="caution">
    <text evidence="2">The sequence shown here is derived from an EMBL/GenBank/DDBJ whole genome shotgun (WGS) entry which is preliminary data.</text>
</comment>
<feature type="compositionally biased region" description="Polar residues" evidence="1">
    <location>
        <begin position="15"/>
        <end position="25"/>
    </location>
</feature>
<sequence length="135" mass="14645">MSNAVMVGDPLYVTPQGNPSGTPVANTDGGTGFNTAGTTTLYTRGWTPNRFRLLLPGDAIQVGFRLHRVLDQVNSDGAGDAAISIWPSLRETPADASQIILKNPQGLFRLANNKRTWSISNALHTTMSIQFVEYR</sequence>
<reference evidence="2 3" key="1">
    <citation type="submission" date="2020-08" db="EMBL/GenBank/DDBJ databases">
        <title>Genomic Encyclopedia of Type Strains, Phase IV (KMG-IV): sequencing the most valuable type-strain genomes for metagenomic binning, comparative biology and taxonomic classification.</title>
        <authorList>
            <person name="Goeker M."/>
        </authorList>
    </citation>
    <scope>NUCLEOTIDE SEQUENCE [LARGE SCALE GENOMIC DNA]</scope>
    <source>
        <strain evidence="2 3">DSM 103733</strain>
    </source>
</reference>
<gene>
    <name evidence="2" type="ORF">HNQ77_002666</name>
</gene>
<evidence type="ECO:0000313" key="2">
    <source>
        <dbReference type="EMBL" id="MBB6144710.1"/>
    </source>
</evidence>
<dbReference type="Proteomes" id="UP000538666">
    <property type="component" value="Unassembled WGS sequence"/>
</dbReference>